<gene>
    <name evidence="1" type="ORF">PCANC_15773</name>
</gene>
<dbReference type="Proteomes" id="UP000235388">
    <property type="component" value="Unassembled WGS sequence"/>
</dbReference>
<evidence type="ECO:0000313" key="2">
    <source>
        <dbReference type="Proteomes" id="UP000235388"/>
    </source>
</evidence>
<name>A0A2N5SZ23_9BASI</name>
<dbReference type="AlphaFoldDB" id="A0A2N5SZ23"/>
<protein>
    <submittedName>
        <fullName evidence="1">Uncharacterized protein</fullName>
    </submittedName>
</protein>
<proteinExistence type="predicted"/>
<keyword evidence="2" id="KW-1185">Reference proteome</keyword>
<comment type="caution">
    <text evidence="1">The sequence shown here is derived from an EMBL/GenBank/DDBJ whole genome shotgun (WGS) entry which is preliminary data.</text>
</comment>
<sequence>MSSVSQPSSWSSNELGVPTKLIKLGWLTELTKLGWLTELNELGELTELNELGELTDLSWLTELNKLGELTELIELGELPPKVARYMLRVRVPVSNLARNGHLHPDQAPVGGYLFTFKGTCRRVLGTRQRVPSAIPKGDLADPLAHSSALGKFRHSEPKSYR</sequence>
<accession>A0A2N5SZ23</accession>
<reference evidence="1 2" key="1">
    <citation type="submission" date="2017-11" db="EMBL/GenBank/DDBJ databases">
        <title>De novo assembly and phasing of dikaryotic genomes from two isolates of Puccinia coronata f. sp. avenae, the causal agent of oat crown rust.</title>
        <authorList>
            <person name="Miller M.E."/>
            <person name="Zhang Y."/>
            <person name="Omidvar V."/>
            <person name="Sperschneider J."/>
            <person name="Schwessinger B."/>
            <person name="Raley C."/>
            <person name="Palmer J.M."/>
            <person name="Garnica D."/>
            <person name="Upadhyaya N."/>
            <person name="Rathjen J."/>
            <person name="Taylor J.M."/>
            <person name="Park R.F."/>
            <person name="Dodds P.N."/>
            <person name="Hirsch C.D."/>
            <person name="Kianian S.F."/>
            <person name="Figueroa M."/>
        </authorList>
    </citation>
    <scope>NUCLEOTIDE SEQUENCE [LARGE SCALE GENOMIC DNA]</scope>
    <source>
        <strain evidence="1">12NC29</strain>
    </source>
</reference>
<evidence type="ECO:0000313" key="1">
    <source>
        <dbReference type="EMBL" id="PLW18452.1"/>
    </source>
</evidence>
<organism evidence="1 2">
    <name type="scientific">Puccinia coronata f. sp. avenae</name>
    <dbReference type="NCBI Taxonomy" id="200324"/>
    <lineage>
        <taxon>Eukaryota</taxon>
        <taxon>Fungi</taxon>
        <taxon>Dikarya</taxon>
        <taxon>Basidiomycota</taxon>
        <taxon>Pucciniomycotina</taxon>
        <taxon>Pucciniomycetes</taxon>
        <taxon>Pucciniales</taxon>
        <taxon>Pucciniaceae</taxon>
        <taxon>Puccinia</taxon>
    </lineage>
</organism>
<dbReference type="EMBL" id="PGCJ01000831">
    <property type="protein sequence ID" value="PLW18452.1"/>
    <property type="molecule type" value="Genomic_DNA"/>
</dbReference>